<protein>
    <submittedName>
        <fullName evidence="3">Serine/threonine-protein kinase PLK3</fullName>
    </submittedName>
</protein>
<accession>G5B4P4</accession>
<dbReference type="GO" id="GO:0000776">
    <property type="term" value="C:kinetochore"/>
    <property type="evidence" value="ECO:0007669"/>
    <property type="project" value="TreeGrafter"/>
</dbReference>
<dbReference type="GO" id="GO:0005634">
    <property type="term" value="C:nucleus"/>
    <property type="evidence" value="ECO:0007669"/>
    <property type="project" value="TreeGrafter"/>
</dbReference>
<keyword evidence="3" id="KW-0418">Kinase</keyword>
<dbReference type="GO" id="GO:0090166">
    <property type="term" value="P:Golgi disassembly"/>
    <property type="evidence" value="ECO:0007669"/>
    <property type="project" value="TreeGrafter"/>
</dbReference>
<dbReference type="STRING" id="10181.G5B4P4"/>
<dbReference type="SUPFAM" id="SSF82615">
    <property type="entry name" value="Polo-box domain"/>
    <property type="match status" value="1"/>
</dbReference>
<dbReference type="PANTHER" id="PTHR24345">
    <property type="entry name" value="SERINE/THREONINE-PROTEIN KINASE PLK"/>
    <property type="match status" value="1"/>
</dbReference>
<dbReference type="GO" id="GO:0006974">
    <property type="term" value="P:DNA damage response"/>
    <property type="evidence" value="ECO:0007669"/>
    <property type="project" value="TreeGrafter"/>
</dbReference>
<feature type="domain" description="POLO box" evidence="2">
    <location>
        <begin position="189"/>
        <end position="234"/>
    </location>
</feature>
<dbReference type="Pfam" id="PF00659">
    <property type="entry name" value="POLO_box"/>
    <property type="match status" value="1"/>
</dbReference>
<evidence type="ECO:0000313" key="3">
    <source>
        <dbReference type="EMBL" id="EHB04255.1"/>
    </source>
</evidence>
<evidence type="ECO:0000259" key="2">
    <source>
        <dbReference type="PROSITE" id="PS50078"/>
    </source>
</evidence>
<dbReference type="InterPro" id="IPR036947">
    <property type="entry name" value="POLO_box_dom_sf"/>
</dbReference>
<dbReference type="InParanoid" id="G5B4P4"/>
<dbReference type="GO" id="GO:0005737">
    <property type="term" value="C:cytoplasm"/>
    <property type="evidence" value="ECO:0007669"/>
    <property type="project" value="TreeGrafter"/>
</dbReference>
<feature type="region of interest" description="Disordered" evidence="1">
    <location>
        <begin position="1"/>
        <end position="36"/>
    </location>
</feature>
<dbReference type="PANTHER" id="PTHR24345:SF42">
    <property type="entry name" value="SERINE_THREONINE-PROTEIN KINASE PLK3"/>
    <property type="match status" value="1"/>
</dbReference>
<dbReference type="PROSITE" id="PS50078">
    <property type="entry name" value="POLO_BOX"/>
    <property type="match status" value="1"/>
</dbReference>
<dbReference type="EMBL" id="JH168479">
    <property type="protein sequence ID" value="EHB04255.1"/>
    <property type="molecule type" value="Genomic_DNA"/>
</dbReference>
<dbReference type="InterPro" id="IPR000959">
    <property type="entry name" value="POLO_box_dom"/>
</dbReference>
<dbReference type="GO" id="GO:0000922">
    <property type="term" value="C:spindle pole"/>
    <property type="evidence" value="ECO:0007669"/>
    <property type="project" value="TreeGrafter"/>
</dbReference>
<dbReference type="GO" id="GO:0044819">
    <property type="term" value="P:mitotic G1/S transition checkpoint signaling"/>
    <property type="evidence" value="ECO:0007669"/>
    <property type="project" value="TreeGrafter"/>
</dbReference>
<evidence type="ECO:0000313" key="4">
    <source>
        <dbReference type="Proteomes" id="UP000006813"/>
    </source>
</evidence>
<evidence type="ECO:0000256" key="1">
    <source>
        <dbReference type="SAM" id="MobiDB-lite"/>
    </source>
</evidence>
<dbReference type="GO" id="GO:0004674">
    <property type="term" value="F:protein serine/threonine kinase activity"/>
    <property type="evidence" value="ECO:0007669"/>
    <property type="project" value="TreeGrafter"/>
</dbReference>
<keyword evidence="3" id="KW-0808">Transferase</keyword>
<name>G5B4P4_HETGA</name>
<dbReference type="GO" id="GO:0007052">
    <property type="term" value="P:mitotic spindle organization"/>
    <property type="evidence" value="ECO:0007669"/>
    <property type="project" value="TreeGrafter"/>
</dbReference>
<dbReference type="Gene3D" id="3.30.200.20">
    <property type="entry name" value="Phosphorylase Kinase, domain 1"/>
    <property type="match status" value="1"/>
</dbReference>
<dbReference type="Proteomes" id="UP000006813">
    <property type="component" value="Unassembled WGS sequence"/>
</dbReference>
<dbReference type="GO" id="GO:0005813">
    <property type="term" value="C:centrosome"/>
    <property type="evidence" value="ECO:0007669"/>
    <property type="project" value="TreeGrafter"/>
</dbReference>
<organism evidence="3 4">
    <name type="scientific">Heterocephalus glaber</name>
    <name type="common">Naked mole rat</name>
    <dbReference type="NCBI Taxonomy" id="10181"/>
    <lineage>
        <taxon>Eukaryota</taxon>
        <taxon>Metazoa</taxon>
        <taxon>Chordata</taxon>
        <taxon>Craniata</taxon>
        <taxon>Vertebrata</taxon>
        <taxon>Euteleostomi</taxon>
        <taxon>Mammalia</taxon>
        <taxon>Eutheria</taxon>
        <taxon>Euarchontoglires</taxon>
        <taxon>Glires</taxon>
        <taxon>Rodentia</taxon>
        <taxon>Hystricomorpha</taxon>
        <taxon>Bathyergidae</taxon>
        <taxon>Heterocephalus</taxon>
    </lineage>
</organism>
<proteinExistence type="predicted"/>
<gene>
    <name evidence="3" type="ORF">GW7_20196</name>
</gene>
<reference evidence="3 4" key="1">
    <citation type="journal article" date="2011" name="Nature">
        <title>Genome sequencing reveals insights into physiology and longevity of the naked mole rat.</title>
        <authorList>
            <person name="Kim E.B."/>
            <person name="Fang X."/>
            <person name="Fushan A.A."/>
            <person name="Huang Z."/>
            <person name="Lobanov A.V."/>
            <person name="Han L."/>
            <person name="Marino S.M."/>
            <person name="Sun X."/>
            <person name="Turanov A.A."/>
            <person name="Yang P."/>
            <person name="Yim S.H."/>
            <person name="Zhao X."/>
            <person name="Kasaikina M.V."/>
            <person name="Stoletzki N."/>
            <person name="Peng C."/>
            <person name="Polak P."/>
            <person name="Xiong Z."/>
            <person name="Kiezun A."/>
            <person name="Zhu Y."/>
            <person name="Chen Y."/>
            <person name="Kryukov G.V."/>
            <person name="Zhang Q."/>
            <person name="Peshkin L."/>
            <person name="Yang L."/>
            <person name="Bronson R.T."/>
            <person name="Buffenstein R."/>
            <person name="Wang B."/>
            <person name="Han C."/>
            <person name="Li Q."/>
            <person name="Chen L."/>
            <person name="Zhao W."/>
            <person name="Sunyaev S.R."/>
            <person name="Park T.J."/>
            <person name="Zhang G."/>
            <person name="Wang J."/>
            <person name="Gladyshev V.N."/>
        </authorList>
    </citation>
    <scope>NUCLEOTIDE SEQUENCE [LARGE SCALE GENOMIC DNA]</scope>
</reference>
<dbReference type="Gene3D" id="3.30.1120.30">
    <property type="entry name" value="POLO box domain"/>
    <property type="match status" value="1"/>
</dbReference>
<dbReference type="AlphaFoldDB" id="G5B4P4"/>
<sequence length="234" mass="25540">MRRSRLHPRCPWGPPSALPRPEVETLAGPPVRDPWRPITDRLSGRTYFKGHLLGKGGFAHYYEATDAETRSAYSGKVIPQPAASGPTPVSLVETATEDSSPCGMLASSGDGLEEALTVATVVESALCALRNCVAFLPPVEQNPAPELLVWALKPQLGILWYFVSYMEQHLMISGGLPSLEEVEVPARPLLLQWVKTNQALLMMFSDSTVQVNFYEDHTKLILSGPPCDLCGLKS</sequence>